<dbReference type="SUPFAM" id="SSF57535">
    <property type="entry name" value="Complement control module/SCR domain"/>
    <property type="match status" value="1"/>
</dbReference>
<keyword evidence="1" id="KW-1015">Disulfide bond</keyword>
<dbReference type="Proteomes" id="UP000001307">
    <property type="component" value="Unassembled WGS sequence"/>
</dbReference>
<evidence type="ECO:0000313" key="3">
    <source>
        <dbReference type="EMBL" id="CBY37426.1"/>
    </source>
</evidence>
<evidence type="ECO:0000256" key="1">
    <source>
        <dbReference type="ARBA" id="ARBA00023157"/>
    </source>
</evidence>
<reference evidence="2" key="1">
    <citation type="journal article" date="2010" name="Science">
        <title>Plasticity of animal genome architecture unmasked by rapid evolution of a pelagic tunicate.</title>
        <authorList>
            <person name="Denoeud F."/>
            <person name="Henriet S."/>
            <person name="Mungpakdee S."/>
            <person name="Aury J.M."/>
            <person name="Da Silva C."/>
            <person name="Brinkmann H."/>
            <person name="Mikhaleva J."/>
            <person name="Olsen L.C."/>
            <person name="Jubin C."/>
            <person name="Canestro C."/>
            <person name="Bouquet J.M."/>
            <person name="Danks G."/>
            <person name="Poulain J."/>
            <person name="Campsteijn C."/>
            <person name="Adamski M."/>
            <person name="Cross I."/>
            <person name="Yadetie F."/>
            <person name="Muffato M."/>
            <person name="Louis A."/>
            <person name="Butcher S."/>
            <person name="Tsagkogeorga G."/>
            <person name="Konrad A."/>
            <person name="Singh S."/>
            <person name="Jensen M.F."/>
            <person name="Cong E.H."/>
            <person name="Eikeseth-Otteraa H."/>
            <person name="Noel B."/>
            <person name="Anthouard V."/>
            <person name="Porcel B.M."/>
            <person name="Kachouri-Lafond R."/>
            <person name="Nishino A."/>
            <person name="Ugolini M."/>
            <person name="Chourrout P."/>
            <person name="Nishida H."/>
            <person name="Aasland R."/>
            <person name="Huzurbazar S."/>
            <person name="Westhof E."/>
            <person name="Delsuc F."/>
            <person name="Lehrach H."/>
            <person name="Reinhardt R."/>
            <person name="Weissenbach J."/>
            <person name="Roy S.W."/>
            <person name="Artiguenave F."/>
            <person name="Postlethwait J.H."/>
            <person name="Manak J.R."/>
            <person name="Thompson E.M."/>
            <person name="Jaillon O."/>
            <person name="Du Pasquier L."/>
            <person name="Boudinot P."/>
            <person name="Liberles D.A."/>
            <person name="Volff J.N."/>
            <person name="Philippe H."/>
            <person name="Lenhard B."/>
            <person name="Roest Crollius H."/>
            <person name="Wincker P."/>
            <person name="Chourrout D."/>
        </authorList>
    </citation>
    <scope>NUCLEOTIDE SEQUENCE [LARGE SCALE GENOMIC DNA]</scope>
</reference>
<name>E4XSN4_OIKDI</name>
<organism evidence="2">
    <name type="scientific">Oikopleura dioica</name>
    <name type="common">Tunicate</name>
    <dbReference type="NCBI Taxonomy" id="34765"/>
    <lineage>
        <taxon>Eukaryota</taxon>
        <taxon>Metazoa</taxon>
        <taxon>Chordata</taxon>
        <taxon>Tunicata</taxon>
        <taxon>Appendicularia</taxon>
        <taxon>Copelata</taxon>
        <taxon>Oikopleuridae</taxon>
        <taxon>Oikopleura</taxon>
    </lineage>
</organism>
<sequence>MLLQKNINEVEPLEQECVLSCNENYQRLGQIRKNCTCTGDQCKLTPEVPSACESVSGIEMEKKMLEKINMGKRGTPGCFPLKLEHGATSCNLDHQKRSLCEHKCDNGFTLVGSSSHKCTCKRNGCTWRPFPFDTVGDSAAPLCKPAESVNFCPGLTHEQIPEGVTASCGENDKYEKGTRCKISCADPGQGFGGKVFDKTRFGSCACPNPSQCDWTMDLTQSCEDINECDKGDVCGEHALCINRNGFD</sequence>
<keyword evidence="4" id="KW-1185">Reference proteome</keyword>
<dbReference type="OrthoDB" id="6127264at2759"/>
<dbReference type="EMBL" id="FN653138">
    <property type="protein sequence ID" value="CBY12746.1"/>
    <property type="molecule type" value="Genomic_DNA"/>
</dbReference>
<gene>
    <name evidence="2" type="ORF">GSOID_T00002805001</name>
    <name evidence="3" type="ORF">GSOID_T00030534001</name>
</gene>
<evidence type="ECO:0000313" key="2">
    <source>
        <dbReference type="EMBL" id="CBY12746.1"/>
    </source>
</evidence>
<accession>E4XSN4</accession>
<dbReference type="Proteomes" id="UP000011014">
    <property type="component" value="Unassembled WGS sequence"/>
</dbReference>
<dbReference type="AlphaFoldDB" id="E4XSN4"/>
<dbReference type="EMBL" id="FN654973">
    <property type="protein sequence ID" value="CBY37426.1"/>
    <property type="molecule type" value="Genomic_DNA"/>
</dbReference>
<dbReference type="Gene3D" id="2.10.70.10">
    <property type="entry name" value="Complement Module, domain 1"/>
    <property type="match status" value="1"/>
</dbReference>
<dbReference type="InParanoid" id="E4XSN4"/>
<dbReference type="InterPro" id="IPR035976">
    <property type="entry name" value="Sushi/SCR/CCP_sf"/>
</dbReference>
<evidence type="ECO:0000313" key="4">
    <source>
        <dbReference type="Proteomes" id="UP000001307"/>
    </source>
</evidence>
<proteinExistence type="predicted"/>
<protein>
    <recommendedName>
        <fullName evidence="5">Sushi domain-containing protein</fullName>
    </recommendedName>
</protein>
<evidence type="ECO:0008006" key="5">
    <source>
        <dbReference type="Google" id="ProtNLM"/>
    </source>
</evidence>